<dbReference type="SMR" id="A0A540VDN8"/>
<reference evidence="4 5" key="2">
    <citation type="journal article" date="2025" name="bioRxiv">
        <title>Horizontal gene transfer of the functional archaellum machinery to Bacteria.</title>
        <authorList>
            <person name="Sivabalasarma S."/>
            <person name="Taib N."/>
            <person name="Mollat C.L."/>
            <person name="Joest M."/>
            <person name="Steimle S."/>
            <person name="Gribaldo S."/>
            <person name="Albers S.V."/>
        </authorList>
    </citation>
    <scope>STRUCTURE BY ELECTRON MICROSCOPY (2.70 ANGSTROMS) OF 29-211</scope>
</reference>
<dbReference type="EMDB" id="EMD-53582"/>
<evidence type="ECO:0008006" key="6">
    <source>
        <dbReference type="Google" id="ProtNLM"/>
    </source>
</evidence>
<dbReference type="EMDB" id="EMD-52629"/>
<evidence type="ECO:0000313" key="3">
    <source>
        <dbReference type="Proteomes" id="UP000317371"/>
    </source>
</evidence>
<protein>
    <recommendedName>
        <fullName evidence="6">Flagellin</fullName>
    </recommendedName>
</protein>
<keyword evidence="1" id="KW-0472">Membrane</keyword>
<dbReference type="Proteomes" id="UP000317371">
    <property type="component" value="Unassembled WGS sequence"/>
</dbReference>
<dbReference type="PDB" id="9R50">
    <property type="method" value="EM"/>
    <property type="resolution" value="3.50 A"/>
    <property type="chains" value="A/A0/A1/A2/A3/A4/A5/A7/A8/An/Ao/Ap/Aq/Ar/At/Au/Aw/Ax/Ay/Az/B/C/D/E/F/G/H/I/J/K=29-211"/>
</dbReference>
<keyword evidence="3" id="KW-1185">Reference proteome</keyword>
<evidence type="ECO:0007829" key="4">
    <source>
        <dbReference type="PDB" id="9I5H"/>
    </source>
</evidence>
<dbReference type="InterPro" id="IPR002774">
    <property type="entry name" value="Flagellin_arc-type"/>
</dbReference>
<gene>
    <name evidence="2" type="ORF">FKZ61_14790</name>
</gene>
<accession>A0A540VDN8</accession>
<dbReference type="Pfam" id="PF01917">
    <property type="entry name" value="Flagellin_arch-type"/>
    <property type="match status" value="1"/>
</dbReference>
<keyword evidence="1" id="KW-1133">Transmembrane helix</keyword>
<keyword evidence="4 5" id="KW-0002">3D-structure</keyword>
<name>A0A540VDN8_9CHLR</name>
<dbReference type="GO" id="GO:0005198">
    <property type="term" value="F:structural molecule activity"/>
    <property type="evidence" value="ECO:0007669"/>
    <property type="project" value="InterPro"/>
</dbReference>
<dbReference type="PANTHER" id="PTHR35903:SF1">
    <property type="entry name" value="FLAGELLIN B1"/>
    <property type="match status" value="1"/>
</dbReference>
<evidence type="ECO:0000313" key="2">
    <source>
        <dbReference type="EMBL" id="TQE94880.1"/>
    </source>
</evidence>
<proteinExistence type="evidence at protein level"/>
<dbReference type="NCBIfam" id="TIGR02537">
    <property type="entry name" value="arch_flag_Nterm"/>
    <property type="match status" value="1"/>
</dbReference>
<reference evidence="2 3" key="1">
    <citation type="submission" date="2019-06" db="EMBL/GenBank/DDBJ databases">
        <title>Genome sequence of Litorilinea aerophila BAA-2444.</title>
        <authorList>
            <person name="Maclea K.S."/>
            <person name="Maurais E.G."/>
            <person name="Iannazzi L.C."/>
        </authorList>
    </citation>
    <scope>NUCLEOTIDE SEQUENCE [LARGE SCALE GENOMIC DNA]</scope>
    <source>
        <strain evidence="2 3">ATCC BAA-2444</strain>
    </source>
</reference>
<feature type="transmembrane region" description="Helical" evidence="1">
    <location>
        <begin position="29"/>
        <end position="53"/>
    </location>
</feature>
<comment type="caution">
    <text evidence="2">The sequence shown here is derived from an EMBL/GenBank/DDBJ whole genome shotgun (WGS) entry which is preliminary data.</text>
</comment>
<dbReference type="RefSeq" id="WP_141610922.1">
    <property type="nucleotide sequence ID" value="NZ_VIGC02000019.1"/>
</dbReference>
<keyword evidence="1" id="KW-0812">Transmembrane</keyword>
<dbReference type="GO" id="GO:0097588">
    <property type="term" value="P:archaeal or bacterial-type flagellum-dependent cell motility"/>
    <property type="evidence" value="ECO:0007669"/>
    <property type="project" value="InterPro"/>
</dbReference>
<dbReference type="PANTHER" id="PTHR35903">
    <property type="entry name" value="FLAGELLIN B1"/>
    <property type="match status" value="1"/>
</dbReference>
<dbReference type="InParanoid" id="A0A540VDN8"/>
<evidence type="ECO:0007829" key="5">
    <source>
        <dbReference type="PDB" id="9R50"/>
    </source>
</evidence>
<dbReference type="AlphaFoldDB" id="A0A540VDN8"/>
<dbReference type="PDB" id="9I5H">
    <property type="method" value="EM"/>
    <property type="resolution" value="2.70 A"/>
    <property type="chains" value="C/D/E/F/G/H/I/J/K/L/M/N/O/P/Q/R/S=29-211"/>
</dbReference>
<evidence type="ECO:0000256" key="1">
    <source>
        <dbReference type="SAM" id="Phobius"/>
    </source>
</evidence>
<sequence>MNKQQEGISRMNMMLNRLLKRLQRDERGITALETAIILIAFVVVASVFAFTILSAGTFSTERGKEAVYAGLSEVRSSIEIKGSVVIIGETTGATGTVDSVIFTVASAAGGEPIDLNNDPDDRVVVIDYRDATQRHTDVDWSVTWLGKNDYDTTGDTLLEQGELAEITVTLAPTITLSTNTDFIIEVKPPAGAVFSIQRTTPAYIETVNDLQ</sequence>
<organism evidence="2 3">
    <name type="scientific">Litorilinea aerophila</name>
    <dbReference type="NCBI Taxonomy" id="1204385"/>
    <lineage>
        <taxon>Bacteria</taxon>
        <taxon>Bacillati</taxon>
        <taxon>Chloroflexota</taxon>
        <taxon>Caldilineae</taxon>
        <taxon>Caldilineales</taxon>
        <taxon>Caldilineaceae</taxon>
        <taxon>Litorilinea</taxon>
    </lineage>
</organism>
<dbReference type="EMBL" id="VIGC01000019">
    <property type="protein sequence ID" value="TQE94880.1"/>
    <property type="molecule type" value="Genomic_DNA"/>
</dbReference>
<dbReference type="InterPro" id="IPR013373">
    <property type="entry name" value="Flagellin/pilin_N_arc"/>
</dbReference>